<proteinExistence type="predicted"/>
<organism evidence="1 2">
    <name type="scientific">Naganishia adeliensis</name>
    <dbReference type="NCBI Taxonomy" id="92952"/>
    <lineage>
        <taxon>Eukaryota</taxon>
        <taxon>Fungi</taxon>
        <taxon>Dikarya</taxon>
        <taxon>Basidiomycota</taxon>
        <taxon>Agaricomycotina</taxon>
        <taxon>Tremellomycetes</taxon>
        <taxon>Filobasidiales</taxon>
        <taxon>Filobasidiaceae</taxon>
        <taxon>Naganishia</taxon>
    </lineage>
</organism>
<dbReference type="EMBL" id="JASBWS010000063">
    <property type="protein sequence ID" value="KAJ9102672.1"/>
    <property type="molecule type" value="Genomic_DNA"/>
</dbReference>
<evidence type="ECO:0000313" key="2">
    <source>
        <dbReference type="Proteomes" id="UP001230649"/>
    </source>
</evidence>
<sequence>MTDAASITTMRSLTAWTDPSTLVQIRQTRDRIQLDESAQIESVHETVQHDFPTIAEQYRTSIDVQQRLADTASSIAQLQRGLQDVESLATPLLDLLRTRARHTTAKRSAAHRLVALQHLQSRVSVLQRAEEQLSDAQGQVDAVLELRRGRKEESIAVEAQLRIREKKVVSAIEAQLQDAFERAVEVRDGELTLQSAVSFRVVSLTEKSSTTYHSHTAPLQDLLSALHALGLLTPLLNNLQTQLLKNLIKPLVESYADGQNLVVRKEEGPMTRLWVTSDASDGPWDSLRVILQTFSEFIPSINSTITFHRRITSDTLLTIRDALLLPLLSRTDFADAPSAINNLARSVDIISKAVTFEESLTSAPRIIRDFAETRAGNVYVGARKSYVLKRVRDEVVGKWGKWQSVVVERERAVDLPSKAVEDKPIPVDKEEEEKVATLEEDGWAFDDAPSVRSPRIENATEDATPDADGWGFDDDDIGTTAPKDPPIVAPKPIRQARKIGKKSKSANTTSEDSGTASPAVESDRIPTPLTETSSVSKEKADGWDMEWEPEPVPVNVPSAVHERLKVSIVLDDVMAIVIDELQFVDAFQKAGITLGSFTSTADQLATVSSETLELVRALVPARYETQIRDIPALAVQFANDCAWLAERVRVVLEQATGEGVAVDGLGKQVDKLLALSTIVLDRQVESQMHAITDILANLEGLETTSDDAKYQLCTRAFEEVHHKLETLFRVYKDVMTESSCLSTMGQLIDTAVGYICMDILAVIDITAEESERLKQLCSILRPIEERFNEMNVNIVAFVPHWLRFCYLAEIMEASLVDITYLLESGALVDFTADELVHLLLALFTDTPNRAELIGKVMARPTIN</sequence>
<gene>
    <name evidence="1" type="ORF">QFC20_004944</name>
</gene>
<reference evidence="1" key="1">
    <citation type="submission" date="2023-04" db="EMBL/GenBank/DDBJ databases">
        <title>Draft Genome sequencing of Naganishia species isolated from polar environments using Oxford Nanopore Technology.</title>
        <authorList>
            <person name="Leo P."/>
            <person name="Venkateswaran K."/>
        </authorList>
    </citation>
    <scope>NUCLEOTIDE SEQUENCE</scope>
    <source>
        <strain evidence="1">MNA-CCFEE 5262</strain>
    </source>
</reference>
<accession>A0ACC2VUV7</accession>
<dbReference type="Proteomes" id="UP001230649">
    <property type="component" value="Unassembled WGS sequence"/>
</dbReference>
<protein>
    <submittedName>
        <fullName evidence="1">Uncharacterized protein</fullName>
    </submittedName>
</protein>
<evidence type="ECO:0000313" key="1">
    <source>
        <dbReference type="EMBL" id="KAJ9102672.1"/>
    </source>
</evidence>
<name>A0ACC2VUV7_9TREE</name>
<keyword evidence="2" id="KW-1185">Reference proteome</keyword>
<comment type="caution">
    <text evidence="1">The sequence shown here is derived from an EMBL/GenBank/DDBJ whole genome shotgun (WGS) entry which is preliminary data.</text>
</comment>